<gene>
    <name evidence="2" type="primary">LOC109724341</name>
</gene>
<dbReference type="Proteomes" id="UP000515123">
    <property type="component" value="Linkage group 18"/>
</dbReference>
<dbReference type="GeneID" id="109724341"/>
<protein>
    <submittedName>
        <fullName evidence="2">Uncharacterized protein LOC109724341</fullName>
    </submittedName>
</protein>
<dbReference type="AlphaFoldDB" id="A0A6P5GLQ4"/>
<sequence length="236" mass="25493">MNHQDFGQHSKTKLNANNYNYYLRMKFDRGGWIWGFGAGTDVGTGEGRLRASVGESGAGGGDEIVAETVLAVACEGEDEDAPARLQGALPARAVPAVVGQGEIASERRYRGHRPRRKRSLEKGEHFFVLTLTDDSEHCLDHGLIAPVRSALIRARSESFSSDAGAGVSAYASEGGGRGHSAAFFTVAEDRGGGGEEKKKRRKKKGYFVQFSENSLMIFQVGSTTLVLCDLCLCNKF</sequence>
<evidence type="ECO:0000313" key="1">
    <source>
        <dbReference type="Proteomes" id="UP000515123"/>
    </source>
</evidence>
<reference evidence="2" key="2">
    <citation type="submission" date="2025-08" db="UniProtKB">
        <authorList>
            <consortium name="RefSeq"/>
        </authorList>
    </citation>
    <scope>IDENTIFICATION</scope>
    <source>
        <tissue evidence="2">Leaf</tissue>
    </source>
</reference>
<reference evidence="1" key="1">
    <citation type="journal article" date="2015" name="Nat. Genet.">
        <title>The pineapple genome and the evolution of CAM photosynthesis.</title>
        <authorList>
            <person name="Ming R."/>
            <person name="VanBuren R."/>
            <person name="Wai C.M."/>
            <person name="Tang H."/>
            <person name="Schatz M.C."/>
            <person name="Bowers J.E."/>
            <person name="Lyons E."/>
            <person name="Wang M.L."/>
            <person name="Chen J."/>
            <person name="Biggers E."/>
            <person name="Zhang J."/>
            <person name="Huang L."/>
            <person name="Zhang L."/>
            <person name="Miao W."/>
            <person name="Zhang J."/>
            <person name="Ye Z."/>
            <person name="Miao C."/>
            <person name="Lin Z."/>
            <person name="Wang H."/>
            <person name="Zhou H."/>
            <person name="Yim W.C."/>
            <person name="Priest H.D."/>
            <person name="Zheng C."/>
            <person name="Woodhouse M."/>
            <person name="Edger P.P."/>
            <person name="Guyot R."/>
            <person name="Guo H.B."/>
            <person name="Guo H."/>
            <person name="Zheng G."/>
            <person name="Singh R."/>
            <person name="Sharma A."/>
            <person name="Min X."/>
            <person name="Zheng Y."/>
            <person name="Lee H."/>
            <person name="Gurtowski J."/>
            <person name="Sedlazeck F.J."/>
            <person name="Harkess A."/>
            <person name="McKain M.R."/>
            <person name="Liao Z."/>
            <person name="Fang J."/>
            <person name="Liu J."/>
            <person name="Zhang X."/>
            <person name="Zhang Q."/>
            <person name="Hu W."/>
            <person name="Qin Y."/>
            <person name="Wang K."/>
            <person name="Chen L.Y."/>
            <person name="Shirley N."/>
            <person name="Lin Y.R."/>
            <person name="Liu L.Y."/>
            <person name="Hernandez A.G."/>
            <person name="Wright C.L."/>
            <person name="Bulone V."/>
            <person name="Tuskan G.A."/>
            <person name="Heath K."/>
            <person name="Zee F."/>
            <person name="Moore P.H."/>
            <person name="Sunkar R."/>
            <person name="Leebens-Mack J.H."/>
            <person name="Mockler T."/>
            <person name="Bennetzen J.L."/>
            <person name="Freeling M."/>
            <person name="Sankoff D."/>
            <person name="Paterson A.H."/>
            <person name="Zhu X."/>
            <person name="Yang X."/>
            <person name="Smith J.A."/>
            <person name="Cushman J.C."/>
            <person name="Paull R.E."/>
            <person name="Yu Q."/>
        </authorList>
    </citation>
    <scope>NUCLEOTIDE SEQUENCE [LARGE SCALE GENOMIC DNA]</scope>
    <source>
        <strain evidence="1">cv. F153</strain>
    </source>
</reference>
<keyword evidence="1" id="KW-1185">Reference proteome</keyword>
<dbReference type="RefSeq" id="XP_020108722.1">
    <property type="nucleotide sequence ID" value="XM_020253133.1"/>
</dbReference>
<name>A0A6P5GLQ4_ANACO</name>
<accession>A0A6P5GLQ4</accession>
<evidence type="ECO:0000313" key="2">
    <source>
        <dbReference type="RefSeq" id="XP_020108722.1"/>
    </source>
</evidence>
<organism evidence="1 2">
    <name type="scientific">Ananas comosus</name>
    <name type="common">Pineapple</name>
    <name type="synonym">Ananas ananas</name>
    <dbReference type="NCBI Taxonomy" id="4615"/>
    <lineage>
        <taxon>Eukaryota</taxon>
        <taxon>Viridiplantae</taxon>
        <taxon>Streptophyta</taxon>
        <taxon>Embryophyta</taxon>
        <taxon>Tracheophyta</taxon>
        <taxon>Spermatophyta</taxon>
        <taxon>Magnoliopsida</taxon>
        <taxon>Liliopsida</taxon>
        <taxon>Poales</taxon>
        <taxon>Bromeliaceae</taxon>
        <taxon>Bromelioideae</taxon>
        <taxon>Ananas</taxon>
    </lineage>
</organism>
<proteinExistence type="predicted"/>